<dbReference type="AlphaFoldDB" id="A0A6P8YBG7"/>
<protein>
    <submittedName>
        <fullName evidence="2">Uncharacterized protein LOC117641111</fullName>
    </submittedName>
</protein>
<evidence type="ECO:0000313" key="1">
    <source>
        <dbReference type="Proteomes" id="UP000515158"/>
    </source>
</evidence>
<dbReference type="RefSeq" id="XP_034234115.1">
    <property type="nucleotide sequence ID" value="XM_034378224.1"/>
</dbReference>
<dbReference type="InParanoid" id="A0A6P8YBG7"/>
<proteinExistence type="predicted"/>
<reference evidence="2" key="1">
    <citation type="submission" date="2025-08" db="UniProtKB">
        <authorList>
            <consortium name="RefSeq"/>
        </authorList>
    </citation>
    <scope>IDENTIFICATION</scope>
    <source>
        <tissue evidence="2">Total insect</tissue>
    </source>
</reference>
<gene>
    <name evidence="2" type="primary">LOC117641111</name>
</gene>
<dbReference type="Proteomes" id="UP000515158">
    <property type="component" value="Unplaced"/>
</dbReference>
<evidence type="ECO:0000313" key="2">
    <source>
        <dbReference type="RefSeq" id="XP_034234115.1"/>
    </source>
</evidence>
<organism evidence="2">
    <name type="scientific">Thrips palmi</name>
    <name type="common">Melon thrips</name>
    <dbReference type="NCBI Taxonomy" id="161013"/>
    <lineage>
        <taxon>Eukaryota</taxon>
        <taxon>Metazoa</taxon>
        <taxon>Ecdysozoa</taxon>
        <taxon>Arthropoda</taxon>
        <taxon>Hexapoda</taxon>
        <taxon>Insecta</taxon>
        <taxon>Pterygota</taxon>
        <taxon>Neoptera</taxon>
        <taxon>Paraneoptera</taxon>
        <taxon>Thysanoptera</taxon>
        <taxon>Terebrantia</taxon>
        <taxon>Thripoidea</taxon>
        <taxon>Thripidae</taxon>
        <taxon>Thrips</taxon>
    </lineage>
</organism>
<keyword evidence="1" id="KW-1185">Reference proteome</keyword>
<sequence length="195" mass="21025">MWLAFKTPGCGRHLGKCRDCHRSPREACQVEQAFTAVGAAPTGGPPRVARHTCQQSLSPGSAVQCSAGRALSSKVPGRNAGAAGTAARVATRVSVAFACVRVSVPSVRRKRPPIVDSGDVLPARTRRVQEAAWRLQPCNTKLDMDTQTLRRILDTSGALSSPAGFAASAKGRRQGRRRGRQRYLTMTVDLRWRPP</sequence>
<dbReference type="KEGG" id="tpal:117641111"/>
<accession>A0A6P8YBG7</accession>
<name>A0A6P8YBG7_THRPL</name>
<dbReference type="GeneID" id="117641111"/>